<proteinExistence type="predicted"/>
<evidence type="ECO:0000313" key="1">
    <source>
        <dbReference type="EMBL" id="KIM63716.1"/>
    </source>
</evidence>
<keyword evidence="2" id="KW-1185">Reference proteome</keyword>
<gene>
    <name evidence="1" type="ORF">SCLCIDRAFT_1214112</name>
</gene>
<protein>
    <submittedName>
        <fullName evidence="1">Uncharacterized protein</fullName>
    </submittedName>
</protein>
<dbReference type="InParanoid" id="A0A0C3E6S9"/>
<evidence type="ECO:0000313" key="2">
    <source>
        <dbReference type="Proteomes" id="UP000053989"/>
    </source>
</evidence>
<sequence>MFTSQTVGSPDYLTECRGQYFKRAIWGLSIIALIIVRGVPQPANGIRVISLSLQWQRTLRCTSVDTVVIMPLSLSTFCRCRAQYCTAELAPPVIRLSWSLLVVLESDRHRHFSTSSKYSEIHRKTVVHDVNSERMQVQPAR</sequence>
<accession>A0A0C3E6S9</accession>
<dbReference type="Proteomes" id="UP000053989">
    <property type="component" value="Unassembled WGS sequence"/>
</dbReference>
<dbReference type="AlphaFoldDB" id="A0A0C3E6S9"/>
<name>A0A0C3E6S9_9AGAM</name>
<organism evidence="1 2">
    <name type="scientific">Scleroderma citrinum Foug A</name>
    <dbReference type="NCBI Taxonomy" id="1036808"/>
    <lineage>
        <taxon>Eukaryota</taxon>
        <taxon>Fungi</taxon>
        <taxon>Dikarya</taxon>
        <taxon>Basidiomycota</taxon>
        <taxon>Agaricomycotina</taxon>
        <taxon>Agaricomycetes</taxon>
        <taxon>Agaricomycetidae</taxon>
        <taxon>Boletales</taxon>
        <taxon>Sclerodermatineae</taxon>
        <taxon>Sclerodermataceae</taxon>
        <taxon>Scleroderma</taxon>
    </lineage>
</organism>
<reference evidence="1 2" key="1">
    <citation type="submission" date="2014-04" db="EMBL/GenBank/DDBJ databases">
        <authorList>
            <consortium name="DOE Joint Genome Institute"/>
            <person name="Kuo A."/>
            <person name="Kohler A."/>
            <person name="Nagy L.G."/>
            <person name="Floudas D."/>
            <person name="Copeland A."/>
            <person name="Barry K.W."/>
            <person name="Cichocki N."/>
            <person name="Veneault-Fourrey C."/>
            <person name="LaButti K."/>
            <person name="Lindquist E.A."/>
            <person name="Lipzen A."/>
            <person name="Lundell T."/>
            <person name="Morin E."/>
            <person name="Murat C."/>
            <person name="Sun H."/>
            <person name="Tunlid A."/>
            <person name="Henrissat B."/>
            <person name="Grigoriev I.V."/>
            <person name="Hibbett D.S."/>
            <person name="Martin F."/>
            <person name="Nordberg H.P."/>
            <person name="Cantor M.N."/>
            <person name="Hua S.X."/>
        </authorList>
    </citation>
    <scope>NUCLEOTIDE SEQUENCE [LARGE SCALE GENOMIC DNA]</scope>
    <source>
        <strain evidence="1 2">Foug A</strain>
    </source>
</reference>
<dbReference type="EMBL" id="KN822033">
    <property type="protein sequence ID" value="KIM63716.1"/>
    <property type="molecule type" value="Genomic_DNA"/>
</dbReference>
<reference evidence="2" key="2">
    <citation type="submission" date="2015-01" db="EMBL/GenBank/DDBJ databases">
        <title>Evolutionary Origins and Diversification of the Mycorrhizal Mutualists.</title>
        <authorList>
            <consortium name="DOE Joint Genome Institute"/>
            <consortium name="Mycorrhizal Genomics Consortium"/>
            <person name="Kohler A."/>
            <person name="Kuo A."/>
            <person name="Nagy L.G."/>
            <person name="Floudas D."/>
            <person name="Copeland A."/>
            <person name="Barry K.W."/>
            <person name="Cichocki N."/>
            <person name="Veneault-Fourrey C."/>
            <person name="LaButti K."/>
            <person name="Lindquist E.A."/>
            <person name="Lipzen A."/>
            <person name="Lundell T."/>
            <person name="Morin E."/>
            <person name="Murat C."/>
            <person name="Riley R."/>
            <person name="Ohm R."/>
            <person name="Sun H."/>
            <person name="Tunlid A."/>
            <person name="Henrissat B."/>
            <person name="Grigoriev I.V."/>
            <person name="Hibbett D.S."/>
            <person name="Martin F."/>
        </authorList>
    </citation>
    <scope>NUCLEOTIDE SEQUENCE [LARGE SCALE GENOMIC DNA]</scope>
    <source>
        <strain evidence="2">Foug A</strain>
    </source>
</reference>
<dbReference type="HOGENOM" id="CLU_1826450_0_0_1"/>